<reference evidence="5 6" key="1">
    <citation type="submission" date="2024-10" db="EMBL/GenBank/DDBJ databases">
        <authorList>
            <person name="Kim D."/>
        </authorList>
    </citation>
    <scope>NUCLEOTIDE SEQUENCE [LARGE SCALE GENOMIC DNA]</scope>
    <source>
        <strain evidence="5">BH-2024</strain>
    </source>
</reference>
<dbReference type="EMBL" id="JBICBT010000590">
    <property type="protein sequence ID" value="KAL3108464.1"/>
    <property type="molecule type" value="Genomic_DNA"/>
</dbReference>
<feature type="compositionally biased region" description="Pro residues" evidence="2">
    <location>
        <begin position="276"/>
        <end position="286"/>
    </location>
</feature>
<organism evidence="5 6">
    <name type="scientific">Heterodera trifolii</name>
    <dbReference type="NCBI Taxonomy" id="157864"/>
    <lineage>
        <taxon>Eukaryota</taxon>
        <taxon>Metazoa</taxon>
        <taxon>Ecdysozoa</taxon>
        <taxon>Nematoda</taxon>
        <taxon>Chromadorea</taxon>
        <taxon>Rhabditida</taxon>
        <taxon>Tylenchina</taxon>
        <taxon>Tylenchomorpha</taxon>
        <taxon>Tylenchoidea</taxon>
        <taxon>Heteroderidae</taxon>
        <taxon>Heteroderinae</taxon>
        <taxon>Heterodera</taxon>
    </lineage>
</organism>
<keyword evidence="3" id="KW-0812">Transmembrane</keyword>
<gene>
    <name evidence="5" type="ORF">niasHT_015386</name>
</gene>
<name>A0ABD2KZX3_9BILA</name>
<dbReference type="Pfam" id="PF01484">
    <property type="entry name" value="Col_cuticle_N"/>
    <property type="match status" value="1"/>
</dbReference>
<keyword evidence="3" id="KW-1133">Transmembrane helix</keyword>
<feature type="compositionally biased region" description="Basic and acidic residues" evidence="2">
    <location>
        <begin position="423"/>
        <end position="435"/>
    </location>
</feature>
<sequence length="435" mass="44149">MPSFSPRAVLFPLLGCRESVFIATVLSTVCLMATVVLLPIMHLHVQQRIAAIMANAELCKLESRDIWLRVSSVGASGIKSETRVRRGGSPSADAFSRYSAVLATTHSACCSCSQGPPGARGRPGMDGKPGNDGAPGKPGYPGRPGKYLPAPPAGAESCQKCPQGAPGPPGLPGTKGPRGNIGKQGQAGKAGEHNRPGPPGPPGPRGEPGYSGEKGPFGDRGKVLNGAPPGPTGPAGATGPRGPPGGRGHDGKAGIQGPTGVRGLVGDRGSEGNPGLPGPPGPPGVPGSPGSCQHCQGGGNAAGVALPAPPPPPPAYVPRPPASFPSTPGPTPLPPSEAFKPLPDSNNNYQLNYAGERADERELTSHELAEAAAMSGEDQRQQNEAKPQQQQAHAPSILPESERDVGAPFAAAAAVGTAYGQRAEPKQRKEYLWIN</sequence>
<dbReference type="Proteomes" id="UP001620626">
    <property type="component" value="Unassembled WGS sequence"/>
</dbReference>
<evidence type="ECO:0000313" key="5">
    <source>
        <dbReference type="EMBL" id="KAL3108464.1"/>
    </source>
</evidence>
<feature type="compositionally biased region" description="Pro residues" evidence="2">
    <location>
        <begin position="196"/>
        <end position="205"/>
    </location>
</feature>
<evidence type="ECO:0000256" key="2">
    <source>
        <dbReference type="SAM" id="MobiDB-lite"/>
    </source>
</evidence>
<dbReference type="PANTHER" id="PTHR24637">
    <property type="entry name" value="COLLAGEN"/>
    <property type="match status" value="1"/>
</dbReference>
<feature type="compositionally biased region" description="Low complexity" evidence="2">
    <location>
        <begin position="406"/>
        <end position="422"/>
    </location>
</feature>
<dbReference type="PANTHER" id="PTHR24637:SF420">
    <property type="entry name" value="NEMATODE CUTICLE COLLAGEN N-TERMINAL DOMAIN-CONTAINING PROTEIN"/>
    <property type="match status" value="1"/>
</dbReference>
<dbReference type="InterPro" id="IPR008160">
    <property type="entry name" value="Collagen"/>
</dbReference>
<keyword evidence="6" id="KW-1185">Reference proteome</keyword>
<proteinExistence type="predicted"/>
<feature type="region of interest" description="Disordered" evidence="2">
    <location>
        <begin position="113"/>
        <end position="435"/>
    </location>
</feature>
<evidence type="ECO:0000256" key="1">
    <source>
        <dbReference type="ARBA" id="ARBA00022737"/>
    </source>
</evidence>
<dbReference type="InterPro" id="IPR002486">
    <property type="entry name" value="Col_cuticle_N"/>
</dbReference>
<feature type="domain" description="Nematode cuticle collagen N-terminal" evidence="4">
    <location>
        <begin position="21"/>
        <end position="68"/>
    </location>
</feature>
<keyword evidence="1" id="KW-0677">Repeat</keyword>
<evidence type="ECO:0000313" key="6">
    <source>
        <dbReference type="Proteomes" id="UP001620626"/>
    </source>
</evidence>
<protein>
    <recommendedName>
        <fullName evidence="4">Nematode cuticle collagen N-terminal domain-containing protein</fullName>
    </recommendedName>
</protein>
<evidence type="ECO:0000259" key="4">
    <source>
        <dbReference type="Pfam" id="PF01484"/>
    </source>
</evidence>
<keyword evidence="3" id="KW-0472">Membrane</keyword>
<feature type="transmembrane region" description="Helical" evidence="3">
    <location>
        <begin position="20"/>
        <end position="40"/>
    </location>
</feature>
<evidence type="ECO:0000256" key="3">
    <source>
        <dbReference type="SAM" id="Phobius"/>
    </source>
</evidence>
<dbReference type="AlphaFoldDB" id="A0ABD2KZX3"/>
<dbReference type="Pfam" id="PF01391">
    <property type="entry name" value="Collagen"/>
    <property type="match status" value="1"/>
</dbReference>
<comment type="caution">
    <text evidence="5">The sequence shown here is derived from an EMBL/GenBank/DDBJ whole genome shotgun (WGS) entry which is preliminary data.</text>
</comment>
<feature type="compositionally biased region" description="Pro residues" evidence="2">
    <location>
        <begin position="307"/>
        <end position="335"/>
    </location>
</feature>
<feature type="compositionally biased region" description="Basic and acidic residues" evidence="2">
    <location>
        <begin position="356"/>
        <end position="369"/>
    </location>
</feature>
<accession>A0ABD2KZX3</accession>